<keyword evidence="2" id="KW-1185">Reference proteome</keyword>
<sequence length="897" mass="103964">MLSSFSSDNFSVSSLCKTLMILGLLLYLIFNSLSNQYPNCPATDFFPFLKKRAFPKNESSLANSMDSPTNINHLVFGLLGSERAWHHRKAYIESWWRPNVTRGYLYLDKAPMGDLVPWSKNSPPYKVSEDLTEFLRETRARSPVMIRMVHGIREVFRQEHGNLRWLVMGDDDSIFFVDNIVDVLAKYDHTKYYYLGGQSEFVMSNFWYSFNQGFGGAGFMLSYPLAKALAKDIENCLRRYAHLKSADLITMVCVADIGVNLSPHKGIHQIDLRGDISGFLSSHPKSPIMSLHHFDMVEPIFPSMDRFESTRHLMKAANVDQSRMMQQIVCYHRQRKWTFSISWGYFVHIYERIMPRSYIQNPIETFKTWIKNQRPPYYMFNTRLPSNDPCEAPHVFFFESIEKTPKNEIFTSYSRASGRGFPVCSKNGNHTADFISKIRIISPATKRKEMDRCECCDVLRVDGMKAERRAFPTNESSLANSMDSPTNINHLVFGLLGSERAWHHRKAYIESWWRPNVTRGYLYLDKAPMGDLVPWSKNSPPYKVCEDLTEFLRETWVRSPVIIRMVHGIMEVFRQERGNIRWLVIGDDDSIFFVDNIVDVLAKYDHTKYYYLGGQSEFVMSNIWYSFNQGFGGAGFMLSYPLAKALSKDMENCLRRYAHLKSADLITTACIADIGVNLSPHKGIHQIDLRGDISGFLSSHPKSPIMSLHHFDMVEPIFPSMDRFESTRHLMKAANVDQSRMMQQIICYHRQRKWTFSISWGYSVHIYERIMPRSYIQNPIETFKTWIKNQRPPYYMFNTRLPSNDPCEAPHVFFFESIEKTPKNEIFTSYSRAPGRGFPVCSKNGNHTADFISKIGVISPATKHKEMDRCECCDVVRADGMKAEVNFRECMMDEIIA</sequence>
<dbReference type="Proteomes" id="UP001604277">
    <property type="component" value="Unassembled WGS sequence"/>
</dbReference>
<reference evidence="2" key="1">
    <citation type="submission" date="2024-07" db="EMBL/GenBank/DDBJ databases">
        <title>Two chromosome-level genome assemblies of Korean endemic species Abeliophyllum distichum and Forsythia ovata (Oleaceae).</title>
        <authorList>
            <person name="Jang H."/>
        </authorList>
    </citation>
    <scope>NUCLEOTIDE SEQUENCE [LARGE SCALE GENOMIC DNA]</scope>
</reference>
<evidence type="ECO:0000313" key="2">
    <source>
        <dbReference type="Proteomes" id="UP001604277"/>
    </source>
</evidence>
<dbReference type="EMBL" id="JBFOLJ010000005">
    <property type="protein sequence ID" value="KAL2535887.1"/>
    <property type="molecule type" value="Genomic_DNA"/>
</dbReference>
<dbReference type="Pfam" id="PF04646">
    <property type="entry name" value="DUF604"/>
    <property type="match status" value="2"/>
</dbReference>
<proteinExistence type="predicted"/>
<gene>
    <name evidence="1" type="ORF">Fot_17278</name>
</gene>
<organism evidence="1 2">
    <name type="scientific">Forsythia ovata</name>
    <dbReference type="NCBI Taxonomy" id="205694"/>
    <lineage>
        <taxon>Eukaryota</taxon>
        <taxon>Viridiplantae</taxon>
        <taxon>Streptophyta</taxon>
        <taxon>Embryophyta</taxon>
        <taxon>Tracheophyta</taxon>
        <taxon>Spermatophyta</taxon>
        <taxon>Magnoliopsida</taxon>
        <taxon>eudicotyledons</taxon>
        <taxon>Gunneridae</taxon>
        <taxon>Pentapetalae</taxon>
        <taxon>asterids</taxon>
        <taxon>lamiids</taxon>
        <taxon>Lamiales</taxon>
        <taxon>Oleaceae</taxon>
        <taxon>Forsythieae</taxon>
        <taxon>Forsythia</taxon>
    </lineage>
</organism>
<dbReference type="FunFam" id="3.90.550.50:FF:000061">
    <property type="entry name" value="AT4g00300 protein"/>
    <property type="match status" value="2"/>
</dbReference>
<dbReference type="PANTHER" id="PTHR10811">
    <property type="entry name" value="FRINGE-RELATED"/>
    <property type="match status" value="1"/>
</dbReference>
<comment type="caution">
    <text evidence="1">The sequence shown here is derived from an EMBL/GenBank/DDBJ whole genome shotgun (WGS) entry which is preliminary data.</text>
</comment>
<dbReference type="InterPro" id="IPR006740">
    <property type="entry name" value="DUF604"/>
</dbReference>
<dbReference type="AlphaFoldDB" id="A0ABD1VEV9"/>
<protein>
    <submittedName>
        <fullName evidence="1">Uncharacterized protein</fullName>
    </submittedName>
</protein>
<dbReference type="Gene3D" id="3.90.550.50">
    <property type="match status" value="2"/>
</dbReference>
<name>A0ABD1VEV9_9LAMI</name>
<evidence type="ECO:0000313" key="1">
    <source>
        <dbReference type="EMBL" id="KAL2535887.1"/>
    </source>
</evidence>
<accession>A0ABD1VEV9</accession>